<evidence type="ECO:0000313" key="2">
    <source>
        <dbReference type="Proteomes" id="UP001530293"/>
    </source>
</evidence>
<evidence type="ECO:0000313" key="1">
    <source>
        <dbReference type="EMBL" id="KAL3759373.1"/>
    </source>
</evidence>
<name>A0ABD3M6J7_9STRA</name>
<dbReference type="AlphaFoldDB" id="A0ABD3M6J7"/>
<keyword evidence="2" id="KW-1185">Reference proteome</keyword>
<protein>
    <submittedName>
        <fullName evidence="1">Uncharacterized protein</fullName>
    </submittedName>
</protein>
<organism evidence="1 2">
    <name type="scientific">Discostella pseudostelligera</name>
    <dbReference type="NCBI Taxonomy" id="259834"/>
    <lineage>
        <taxon>Eukaryota</taxon>
        <taxon>Sar</taxon>
        <taxon>Stramenopiles</taxon>
        <taxon>Ochrophyta</taxon>
        <taxon>Bacillariophyta</taxon>
        <taxon>Coscinodiscophyceae</taxon>
        <taxon>Thalassiosirophycidae</taxon>
        <taxon>Stephanodiscales</taxon>
        <taxon>Stephanodiscaceae</taxon>
        <taxon>Discostella</taxon>
    </lineage>
</organism>
<reference evidence="1 2" key="1">
    <citation type="submission" date="2024-10" db="EMBL/GenBank/DDBJ databases">
        <title>Updated reference genomes for cyclostephanoid diatoms.</title>
        <authorList>
            <person name="Roberts W.R."/>
            <person name="Alverson A.J."/>
        </authorList>
    </citation>
    <scope>NUCLEOTIDE SEQUENCE [LARGE SCALE GENOMIC DNA]</scope>
    <source>
        <strain evidence="1 2">AJA232-27</strain>
    </source>
</reference>
<accession>A0ABD3M6J7</accession>
<dbReference type="Proteomes" id="UP001530293">
    <property type="component" value="Unassembled WGS sequence"/>
</dbReference>
<comment type="caution">
    <text evidence="1">The sequence shown here is derived from an EMBL/GenBank/DDBJ whole genome shotgun (WGS) entry which is preliminary data.</text>
</comment>
<dbReference type="EMBL" id="JALLBG020000200">
    <property type="protein sequence ID" value="KAL3759373.1"/>
    <property type="molecule type" value="Genomic_DNA"/>
</dbReference>
<proteinExistence type="predicted"/>
<sequence>MRASITGIFFVTSFRKNIASCSSNAVNPTCPSTTNITPELSSIAIMACSRISFANIASLSSKTSPPVSTSWNCSPRNSALRYVRSRVIPASSATMAPPDC</sequence>
<gene>
    <name evidence="1" type="ORF">ACHAWU_000672</name>
</gene>